<comment type="caution">
    <text evidence="1">The sequence shown here is derived from an EMBL/GenBank/DDBJ whole genome shotgun (WGS) entry which is preliminary data.</text>
</comment>
<reference evidence="1" key="1">
    <citation type="submission" date="2020-08" db="EMBL/GenBank/DDBJ databases">
        <title>Plant Genome Project.</title>
        <authorList>
            <person name="Zhang R.-G."/>
        </authorList>
    </citation>
    <scope>NUCLEOTIDE SEQUENCE</scope>
    <source>
        <strain evidence="1">WSP0</strain>
        <tissue evidence="1">Leaf</tissue>
    </source>
</reference>
<dbReference type="AlphaFoldDB" id="A0AAV6J6T7"/>
<evidence type="ECO:0000313" key="1">
    <source>
        <dbReference type="EMBL" id="KAG5535374.1"/>
    </source>
</evidence>
<evidence type="ECO:0000313" key="2">
    <source>
        <dbReference type="Proteomes" id="UP000823749"/>
    </source>
</evidence>
<name>A0AAV6J6T7_9ERIC</name>
<organism evidence="1 2">
    <name type="scientific">Rhododendron griersonianum</name>
    <dbReference type="NCBI Taxonomy" id="479676"/>
    <lineage>
        <taxon>Eukaryota</taxon>
        <taxon>Viridiplantae</taxon>
        <taxon>Streptophyta</taxon>
        <taxon>Embryophyta</taxon>
        <taxon>Tracheophyta</taxon>
        <taxon>Spermatophyta</taxon>
        <taxon>Magnoliopsida</taxon>
        <taxon>eudicotyledons</taxon>
        <taxon>Gunneridae</taxon>
        <taxon>Pentapetalae</taxon>
        <taxon>asterids</taxon>
        <taxon>Ericales</taxon>
        <taxon>Ericaceae</taxon>
        <taxon>Ericoideae</taxon>
        <taxon>Rhodoreae</taxon>
        <taxon>Rhododendron</taxon>
    </lineage>
</organism>
<protein>
    <submittedName>
        <fullName evidence="1">Uncharacterized protein</fullName>
    </submittedName>
</protein>
<sequence>MAASIYHIWWARNLRIFQNTSQQKEALYNRIVQEVRCSTSSWRRIPKTVANQRMAVEWECAEHIFTS</sequence>
<gene>
    <name evidence="1" type="ORF">RHGRI_023211</name>
</gene>
<proteinExistence type="predicted"/>
<keyword evidence="2" id="KW-1185">Reference proteome</keyword>
<accession>A0AAV6J6T7</accession>
<dbReference type="EMBL" id="JACTNZ010000008">
    <property type="protein sequence ID" value="KAG5535374.1"/>
    <property type="molecule type" value="Genomic_DNA"/>
</dbReference>
<dbReference type="Proteomes" id="UP000823749">
    <property type="component" value="Chromosome 8"/>
</dbReference>